<dbReference type="InterPro" id="IPR036291">
    <property type="entry name" value="NAD(P)-bd_dom_sf"/>
</dbReference>
<comment type="caution">
    <text evidence="2">The sequence shown here is derived from an EMBL/GenBank/DDBJ whole genome shotgun (WGS) entry which is preliminary data.</text>
</comment>
<dbReference type="InterPro" id="IPR000683">
    <property type="entry name" value="Gfo/Idh/MocA-like_OxRdtase_N"/>
</dbReference>
<dbReference type="Gene3D" id="3.40.50.720">
    <property type="entry name" value="NAD(P)-binding Rossmann-like Domain"/>
    <property type="match status" value="1"/>
</dbReference>
<dbReference type="InterPro" id="IPR051450">
    <property type="entry name" value="Gfo/Idh/MocA_Oxidoreductases"/>
</dbReference>
<dbReference type="SUPFAM" id="SSF55347">
    <property type="entry name" value="Glyceraldehyde-3-phosphate dehydrogenase-like, C-terminal domain"/>
    <property type="match status" value="1"/>
</dbReference>
<gene>
    <name evidence="2" type="ORF">C0601_04085</name>
</gene>
<dbReference type="Proteomes" id="UP000234857">
    <property type="component" value="Unassembled WGS sequence"/>
</dbReference>
<feature type="domain" description="Gfo/Idh/MocA-like oxidoreductase N-terminal" evidence="1">
    <location>
        <begin position="14"/>
        <end position="130"/>
    </location>
</feature>
<dbReference type="Gene3D" id="3.30.360.10">
    <property type="entry name" value="Dihydrodipicolinate Reductase, domain 2"/>
    <property type="match status" value="1"/>
</dbReference>
<accession>A0A2N5ZJ09</accession>
<dbReference type="AlphaFoldDB" id="A0A2N5ZJ09"/>
<evidence type="ECO:0000313" key="2">
    <source>
        <dbReference type="EMBL" id="PLX18687.1"/>
    </source>
</evidence>
<dbReference type="EMBL" id="PKTG01000054">
    <property type="protein sequence ID" value="PLX18687.1"/>
    <property type="molecule type" value="Genomic_DNA"/>
</dbReference>
<dbReference type="PANTHER" id="PTHR43377">
    <property type="entry name" value="BILIVERDIN REDUCTASE A"/>
    <property type="match status" value="1"/>
</dbReference>
<name>A0A2N5ZJ09_MUIH1</name>
<reference evidence="2 3" key="1">
    <citation type="submission" date="2017-11" db="EMBL/GenBank/DDBJ databases">
        <title>Genome-resolved metagenomics identifies genetic mobility, metabolic interactions, and unexpected diversity in perchlorate-reducing communities.</title>
        <authorList>
            <person name="Barnum T.P."/>
            <person name="Figueroa I.A."/>
            <person name="Carlstrom C.I."/>
            <person name="Lucas L.N."/>
            <person name="Engelbrektson A.L."/>
            <person name="Coates J.D."/>
        </authorList>
    </citation>
    <scope>NUCLEOTIDE SEQUENCE [LARGE SCALE GENOMIC DNA]</scope>
    <source>
        <strain evidence="2">BM706</strain>
    </source>
</reference>
<sequence length="323" mass="36851">MEIESERINMKDIVKVGLIGVGNMGKNHLRVLSILKNVHLEFIYDKDNDILDKFNKQYSVRKSKDLKEDLKTVDAVVISTPTSTHYEYFQLVYPYVKNIFIEKPISHDLKTSEKILNISRENNINLHVGFIERFNGTVISLKKLLKETEKVINVDFMRTNKVSSRITDVDVITDLMIHDIDLALLINGDVKDVFSYGTRENGMIAFACAVLTHKNGQFSKLTASRITEKRIRQINATCEDMFIDCCLLRKEVIVNRQTVDQSYRDVFLSSTQETIEVSNQEALLSEQVAFIESIISPEKENISAKAVDGVNAMKIANLIQENI</sequence>
<protein>
    <submittedName>
        <fullName evidence="2">Gfo/Idh/MocA family oxidoreductase</fullName>
    </submittedName>
</protein>
<evidence type="ECO:0000313" key="3">
    <source>
        <dbReference type="Proteomes" id="UP000234857"/>
    </source>
</evidence>
<proteinExistence type="predicted"/>
<dbReference type="GO" id="GO:0000166">
    <property type="term" value="F:nucleotide binding"/>
    <property type="evidence" value="ECO:0007669"/>
    <property type="project" value="InterPro"/>
</dbReference>
<dbReference type="SUPFAM" id="SSF51735">
    <property type="entry name" value="NAD(P)-binding Rossmann-fold domains"/>
    <property type="match status" value="1"/>
</dbReference>
<dbReference type="Pfam" id="PF01408">
    <property type="entry name" value="GFO_IDH_MocA"/>
    <property type="match status" value="1"/>
</dbReference>
<dbReference type="PANTHER" id="PTHR43377:SF1">
    <property type="entry name" value="BILIVERDIN REDUCTASE A"/>
    <property type="match status" value="1"/>
</dbReference>
<evidence type="ECO:0000259" key="1">
    <source>
        <dbReference type="Pfam" id="PF01408"/>
    </source>
</evidence>
<organism evidence="2 3">
    <name type="scientific">Muiribacterium halophilum</name>
    <dbReference type="NCBI Taxonomy" id="2053465"/>
    <lineage>
        <taxon>Bacteria</taxon>
        <taxon>Candidatus Muiribacteriota</taxon>
        <taxon>Candidatus Muiribacteriia</taxon>
        <taxon>Candidatus Muiribacteriales</taxon>
        <taxon>Candidatus Muiribacteriaceae</taxon>
        <taxon>Candidatus Muiribacterium</taxon>
    </lineage>
</organism>